<feature type="region of interest" description="Disordered" evidence="1">
    <location>
        <begin position="125"/>
        <end position="145"/>
    </location>
</feature>
<feature type="chain" id="PRO_5047320422" evidence="2">
    <location>
        <begin position="23"/>
        <end position="145"/>
    </location>
</feature>
<accession>A0ABP9XTY0</accession>
<sequence>MLVTLFCVAAVCCGLFIGGCAGFAAEACSSLLISATWGPQPKKVSVQEDEDEDEEEEEMEENEEGEEERVMLNDNESTIHNTTGSISSFFGQRKREKEPLLQKPKVEQWRDSIDTSPVLIRRRKLSSDKKNGWDWDEDEEDEFCK</sequence>
<dbReference type="EMBL" id="BAABUJ010000008">
    <property type="protein sequence ID" value="GAA5797800.1"/>
    <property type="molecule type" value="Genomic_DNA"/>
</dbReference>
<feature type="signal peptide" evidence="2">
    <location>
        <begin position="1"/>
        <end position="22"/>
    </location>
</feature>
<reference evidence="3 4" key="1">
    <citation type="submission" date="2024-04" db="EMBL/GenBank/DDBJ databases">
        <title>genome sequences of Mucor flavus KT1a and Helicostylum pulchrum KT1b strains isolation_sourced from the surface of a dry-aged beef.</title>
        <authorList>
            <person name="Toyotome T."/>
            <person name="Hosono M."/>
            <person name="Torimaru M."/>
            <person name="Fukuda K."/>
            <person name="Mikami N."/>
        </authorList>
    </citation>
    <scope>NUCLEOTIDE SEQUENCE [LARGE SCALE GENOMIC DNA]</scope>
    <source>
        <strain evidence="3 4">KT1b</strain>
    </source>
</reference>
<evidence type="ECO:0000256" key="2">
    <source>
        <dbReference type="SAM" id="SignalP"/>
    </source>
</evidence>
<feature type="compositionally biased region" description="Acidic residues" evidence="1">
    <location>
        <begin position="47"/>
        <end position="67"/>
    </location>
</feature>
<feature type="region of interest" description="Disordered" evidence="1">
    <location>
        <begin position="39"/>
        <end position="108"/>
    </location>
</feature>
<feature type="compositionally biased region" description="Basic and acidic residues" evidence="1">
    <location>
        <begin position="93"/>
        <end position="108"/>
    </location>
</feature>
<keyword evidence="4" id="KW-1185">Reference proteome</keyword>
<proteinExistence type="predicted"/>
<comment type="caution">
    <text evidence="3">The sequence shown here is derived from an EMBL/GenBank/DDBJ whole genome shotgun (WGS) entry which is preliminary data.</text>
</comment>
<protein>
    <submittedName>
        <fullName evidence="3">Uncharacterized protein</fullName>
    </submittedName>
</protein>
<gene>
    <name evidence="3" type="ORF">HPULCUR_003195</name>
</gene>
<feature type="compositionally biased region" description="Acidic residues" evidence="1">
    <location>
        <begin position="134"/>
        <end position="145"/>
    </location>
</feature>
<organism evidence="3 4">
    <name type="scientific">Helicostylum pulchrum</name>
    <dbReference type="NCBI Taxonomy" id="562976"/>
    <lineage>
        <taxon>Eukaryota</taxon>
        <taxon>Fungi</taxon>
        <taxon>Fungi incertae sedis</taxon>
        <taxon>Mucoromycota</taxon>
        <taxon>Mucoromycotina</taxon>
        <taxon>Mucoromycetes</taxon>
        <taxon>Mucorales</taxon>
        <taxon>Mucorineae</taxon>
        <taxon>Mucoraceae</taxon>
        <taxon>Helicostylum</taxon>
    </lineage>
</organism>
<keyword evidence="2" id="KW-0732">Signal</keyword>
<evidence type="ECO:0000313" key="3">
    <source>
        <dbReference type="EMBL" id="GAA5797800.1"/>
    </source>
</evidence>
<dbReference type="Proteomes" id="UP001476247">
    <property type="component" value="Unassembled WGS sequence"/>
</dbReference>
<evidence type="ECO:0000313" key="4">
    <source>
        <dbReference type="Proteomes" id="UP001476247"/>
    </source>
</evidence>
<name>A0ABP9XTY0_9FUNG</name>
<evidence type="ECO:0000256" key="1">
    <source>
        <dbReference type="SAM" id="MobiDB-lite"/>
    </source>
</evidence>
<feature type="compositionally biased region" description="Polar residues" evidence="1">
    <location>
        <begin position="74"/>
        <end position="90"/>
    </location>
</feature>